<evidence type="ECO:0000313" key="2">
    <source>
        <dbReference type="EMBL" id="TYH25334.1"/>
    </source>
</evidence>
<reference evidence="2 3" key="1">
    <citation type="submission" date="2019-06" db="EMBL/GenBank/DDBJ databases">
        <title>WGS assembly of Gossypium darwinii.</title>
        <authorList>
            <person name="Chen Z.J."/>
            <person name="Sreedasyam A."/>
            <person name="Ando A."/>
            <person name="Song Q."/>
            <person name="De L."/>
            <person name="Hulse-Kemp A."/>
            <person name="Ding M."/>
            <person name="Ye W."/>
            <person name="Kirkbride R."/>
            <person name="Jenkins J."/>
            <person name="Plott C."/>
            <person name="Lovell J."/>
            <person name="Lin Y.-M."/>
            <person name="Vaughn R."/>
            <person name="Liu B."/>
            <person name="Li W."/>
            <person name="Simpson S."/>
            <person name="Scheffler B."/>
            <person name="Saski C."/>
            <person name="Grover C."/>
            <person name="Hu G."/>
            <person name="Conover J."/>
            <person name="Carlson J."/>
            <person name="Shu S."/>
            <person name="Boston L."/>
            <person name="Williams M."/>
            <person name="Peterson D."/>
            <person name="Mcgee K."/>
            <person name="Jones D."/>
            <person name="Wendel J."/>
            <person name="Stelly D."/>
            <person name="Grimwood J."/>
            <person name="Schmutz J."/>
        </authorList>
    </citation>
    <scope>NUCLEOTIDE SEQUENCE [LARGE SCALE GENOMIC DNA]</scope>
    <source>
        <strain evidence="2">1808015.09</strain>
    </source>
</reference>
<dbReference type="EMBL" id="CM017690">
    <property type="protein sequence ID" value="TYH25334.1"/>
    <property type="molecule type" value="Genomic_DNA"/>
</dbReference>
<evidence type="ECO:0000313" key="3">
    <source>
        <dbReference type="Proteomes" id="UP000323506"/>
    </source>
</evidence>
<dbReference type="AlphaFoldDB" id="A0A5D2H509"/>
<evidence type="ECO:0000256" key="1">
    <source>
        <dbReference type="SAM" id="MobiDB-lite"/>
    </source>
</evidence>
<keyword evidence="3" id="KW-1185">Reference proteome</keyword>
<feature type="region of interest" description="Disordered" evidence="1">
    <location>
        <begin position="1"/>
        <end position="28"/>
    </location>
</feature>
<sequence length="56" mass="5860">MSNVQASNCPLVTGEARPSNGAGTMPGAVRSWRGSARSWDVDARAGGVPTCVVEWR</sequence>
<proteinExistence type="predicted"/>
<name>A0A5D2H509_GOSDA</name>
<dbReference type="Proteomes" id="UP000323506">
    <property type="component" value="Chromosome A03"/>
</dbReference>
<gene>
    <name evidence="2" type="ORF">ES288_A03G160000v1</name>
</gene>
<feature type="compositionally biased region" description="Polar residues" evidence="1">
    <location>
        <begin position="1"/>
        <end position="10"/>
    </location>
</feature>
<organism evidence="2 3">
    <name type="scientific">Gossypium darwinii</name>
    <name type="common">Darwin's cotton</name>
    <name type="synonym">Gossypium barbadense var. darwinii</name>
    <dbReference type="NCBI Taxonomy" id="34276"/>
    <lineage>
        <taxon>Eukaryota</taxon>
        <taxon>Viridiplantae</taxon>
        <taxon>Streptophyta</taxon>
        <taxon>Embryophyta</taxon>
        <taxon>Tracheophyta</taxon>
        <taxon>Spermatophyta</taxon>
        <taxon>Magnoliopsida</taxon>
        <taxon>eudicotyledons</taxon>
        <taxon>Gunneridae</taxon>
        <taxon>Pentapetalae</taxon>
        <taxon>rosids</taxon>
        <taxon>malvids</taxon>
        <taxon>Malvales</taxon>
        <taxon>Malvaceae</taxon>
        <taxon>Malvoideae</taxon>
        <taxon>Gossypium</taxon>
    </lineage>
</organism>
<accession>A0A5D2H509</accession>
<protein>
    <submittedName>
        <fullName evidence="2">Uncharacterized protein</fullName>
    </submittedName>
</protein>